<accession>A0A671FMF4</accession>
<keyword evidence="1" id="KW-0479">Metal-binding</keyword>
<dbReference type="SUPFAM" id="SSF57845">
    <property type="entry name" value="B-box zinc-binding domain"/>
    <property type="match status" value="1"/>
</dbReference>
<dbReference type="InterPro" id="IPR017907">
    <property type="entry name" value="Znf_RING_CS"/>
</dbReference>
<gene>
    <name evidence="9" type="primary">TRIM38</name>
    <name evidence="8" type="ORF">mRhiFer1_017563</name>
</gene>
<protein>
    <submittedName>
        <fullName evidence="8 9">Tripartite motif containing 38</fullName>
    </submittedName>
</protein>
<dbReference type="RefSeq" id="XP_032949765.1">
    <property type="nucleotide sequence ID" value="XM_033093874.1"/>
</dbReference>
<dbReference type="SMART" id="SM00589">
    <property type="entry name" value="PRY"/>
    <property type="match status" value="1"/>
</dbReference>
<dbReference type="PROSITE" id="PS50089">
    <property type="entry name" value="ZF_RING_2"/>
    <property type="match status" value="1"/>
</dbReference>
<evidence type="ECO:0000256" key="3">
    <source>
        <dbReference type="ARBA" id="ARBA00022833"/>
    </source>
</evidence>
<dbReference type="SMART" id="SM00184">
    <property type="entry name" value="RING"/>
    <property type="match status" value="1"/>
</dbReference>
<dbReference type="SMART" id="SM00449">
    <property type="entry name" value="SPRY"/>
    <property type="match status" value="1"/>
</dbReference>
<dbReference type="PRINTS" id="PR01407">
    <property type="entry name" value="BUTYPHLNCDUF"/>
</dbReference>
<dbReference type="GeneID" id="117015294"/>
<evidence type="ECO:0000259" key="7">
    <source>
        <dbReference type="PROSITE" id="PS50188"/>
    </source>
</evidence>
<dbReference type="CTD" id="10475"/>
<dbReference type="Gene3D" id="3.30.160.60">
    <property type="entry name" value="Classic Zinc Finger"/>
    <property type="match status" value="1"/>
</dbReference>
<dbReference type="GeneTree" id="ENSGT00940000160468"/>
<dbReference type="PANTHER" id="PTHR24103">
    <property type="entry name" value="E3 UBIQUITIN-PROTEIN LIGASE TRIM"/>
    <property type="match status" value="1"/>
</dbReference>
<dbReference type="Proteomes" id="UP000472240">
    <property type="component" value="Chromosome 22"/>
</dbReference>
<keyword evidence="2 4" id="KW-0863">Zinc-finger</keyword>
<dbReference type="PROSITE" id="PS50119">
    <property type="entry name" value="ZF_BBOX"/>
    <property type="match status" value="1"/>
</dbReference>
<reference evidence="9" key="5">
    <citation type="submission" date="2025-05" db="UniProtKB">
        <authorList>
            <consortium name="Ensembl"/>
        </authorList>
    </citation>
    <scope>IDENTIFICATION</scope>
</reference>
<dbReference type="GO" id="GO:0046598">
    <property type="term" value="P:positive regulation of viral entry into host cell"/>
    <property type="evidence" value="ECO:0007669"/>
    <property type="project" value="Ensembl"/>
</dbReference>
<dbReference type="OMA" id="FRVYQHS"/>
<feature type="domain" description="B30.2/SPRY" evidence="7">
    <location>
        <begin position="274"/>
        <end position="465"/>
    </location>
</feature>
<organism evidence="9 10">
    <name type="scientific">Rhinolophus ferrumequinum</name>
    <name type="common">Greater horseshoe bat</name>
    <dbReference type="NCBI Taxonomy" id="59479"/>
    <lineage>
        <taxon>Eukaryota</taxon>
        <taxon>Metazoa</taxon>
        <taxon>Chordata</taxon>
        <taxon>Craniata</taxon>
        <taxon>Vertebrata</taxon>
        <taxon>Euteleostomi</taxon>
        <taxon>Mammalia</taxon>
        <taxon>Eutheria</taxon>
        <taxon>Laurasiatheria</taxon>
        <taxon>Chiroptera</taxon>
        <taxon>Yinpterochiroptera</taxon>
        <taxon>Rhinolophoidea</taxon>
        <taxon>Rhinolophidae</taxon>
        <taxon>Rhinolophinae</taxon>
        <taxon>Rhinolophus</taxon>
    </lineage>
</organism>
<dbReference type="InterPro" id="IPR043136">
    <property type="entry name" value="B30.2/SPRY_sf"/>
</dbReference>
<dbReference type="InterPro" id="IPR003879">
    <property type="entry name" value="Butyrophylin_SPRY"/>
</dbReference>
<dbReference type="GO" id="GO:0043123">
    <property type="term" value="P:positive regulation of canonical NF-kappaB signal transduction"/>
    <property type="evidence" value="ECO:0007669"/>
    <property type="project" value="Ensembl"/>
</dbReference>
<dbReference type="GO" id="GO:0008270">
    <property type="term" value="F:zinc ion binding"/>
    <property type="evidence" value="ECO:0007669"/>
    <property type="project" value="UniProtKB-KW"/>
</dbReference>
<proteinExistence type="predicted"/>
<dbReference type="Pfam" id="PF00622">
    <property type="entry name" value="SPRY"/>
    <property type="match status" value="1"/>
</dbReference>
<dbReference type="InterPro" id="IPR050143">
    <property type="entry name" value="TRIM/RBCC"/>
</dbReference>
<dbReference type="InterPro" id="IPR003877">
    <property type="entry name" value="SPRY_dom"/>
</dbReference>
<evidence type="ECO:0000259" key="5">
    <source>
        <dbReference type="PROSITE" id="PS50089"/>
    </source>
</evidence>
<dbReference type="Pfam" id="PF13765">
    <property type="entry name" value="PRY"/>
    <property type="match status" value="1"/>
</dbReference>
<feature type="domain" description="B box-type" evidence="6">
    <location>
        <begin position="88"/>
        <end position="129"/>
    </location>
</feature>
<evidence type="ECO:0000259" key="6">
    <source>
        <dbReference type="PROSITE" id="PS50119"/>
    </source>
</evidence>
<evidence type="ECO:0000256" key="4">
    <source>
        <dbReference type="PROSITE-ProRule" id="PRU00024"/>
    </source>
</evidence>
<dbReference type="InterPro" id="IPR001841">
    <property type="entry name" value="Znf_RING"/>
</dbReference>
<dbReference type="Proteomes" id="UP000585614">
    <property type="component" value="Unassembled WGS sequence"/>
</dbReference>
<keyword evidence="10" id="KW-1185">Reference proteome</keyword>
<dbReference type="Gene3D" id="3.30.40.10">
    <property type="entry name" value="Zinc/RING finger domain, C3HC4 (zinc finger)"/>
    <property type="match status" value="1"/>
</dbReference>
<dbReference type="SUPFAM" id="SSF57850">
    <property type="entry name" value="RING/U-box"/>
    <property type="match status" value="1"/>
</dbReference>
<dbReference type="InterPro" id="IPR013320">
    <property type="entry name" value="ConA-like_dom_sf"/>
</dbReference>
<dbReference type="InterPro" id="IPR000315">
    <property type="entry name" value="Znf_B-box"/>
</dbReference>
<dbReference type="SMART" id="SM00336">
    <property type="entry name" value="BBOX"/>
    <property type="match status" value="1"/>
</dbReference>
<evidence type="ECO:0000313" key="9">
    <source>
        <dbReference type="Ensembl" id="ENSRFEP00010024874.1"/>
    </source>
</evidence>
<feature type="domain" description="RING-type" evidence="5">
    <location>
        <begin position="16"/>
        <end position="63"/>
    </location>
</feature>
<dbReference type="Pfam" id="PF15227">
    <property type="entry name" value="zf-C3HC4_4"/>
    <property type="match status" value="1"/>
</dbReference>
<dbReference type="FunFam" id="2.60.120.920:FF:000004">
    <property type="entry name" value="Butyrophilin subfamily 1 member A1"/>
    <property type="match status" value="1"/>
</dbReference>
<dbReference type="CDD" id="cd19761">
    <property type="entry name" value="Bbox2_TRIM5-like"/>
    <property type="match status" value="1"/>
</dbReference>
<dbReference type="EMBL" id="JACAGC010000021">
    <property type="protein sequence ID" value="KAF6293969.1"/>
    <property type="molecule type" value="Genomic_DNA"/>
</dbReference>
<reference evidence="9 10" key="2">
    <citation type="journal article" date="2018" name="Annu Rev Anim Biosci">
        <title>Bat Biology, Genomes, and the Bat1K Project: To Generate Chromosome-Level Genomes for All Living Bat Species.</title>
        <authorList>
            <person name="Teeling E.C."/>
            <person name="Vernes S.C."/>
            <person name="Davalos L.M."/>
            <person name="Ray D.A."/>
            <person name="Gilbert M.T.P."/>
            <person name="Myers E."/>
        </authorList>
    </citation>
    <scope>NUCLEOTIDE SEQUENCE</scope>
</reference>
<reference evidence="9 10" key="3">
    <citation type="submission" date="2018-12" db="EMBL/GenBank/DDBJ databases">
        <title>G10K-VGP greater horseshoe bat female genome, primary haplotype.</title>
        <authorList>
            <person name="Teeling E."/>
            <person name="Myers G."/>
            <person name="Vernes S."/>
            <person name="Pippel M."/>
            <person name="Winkler S."/>
            <person name="Fedrigo O."/>
            <person name="Rhie A."/>
            <person name="Koren S."/>
            <person name="Phillippy A."/>
            <person name="Lewin H."/>
            <person name="Damas J."/>
            <person name="Howe K."/>
            <person name="Mountcastle J."/>
            <person name="Jarvis E.D."/>
        </authorList>
    </citation>
    <scope>NUCLEOTIDE SEQUENCE [LARGE SCALE GENOMIC DNA]</scope>
</reference>
<reference evidence="8 11" key="4">
    <citation type="journal article" date="2020" name="Nature">
        <title>Six reference-quality genomes reveal evolution of bat adaptations.</title>
        <authorList>
            <person name="Jebb D."/>
            <person name="Huang Z."/>
            <person name="Pippel M."/>
            <person name="Hughes G.M."/>
            <person name="Lavrichenko K."/>
            <person name="Devanna P."/>
            <person name="Winkler S."/>
            <person name="Jermiin L.S."/>
            <person name="Skirmuntt E.C."/>
            <person name="Katzourakis A."/>
            <person name="Burkitt-Gray L."/>
            <person name="Ray D.A."/>
            <person name="Sullivan K.A.M."/>
            <person name="Roscito J.G."/>
            <person name="Kirilenko B.M."/>
            <person name="Davalos L.M."/>
            <person name="Corthals A.P."/>
            <person name="Power M.L."/>
            <person name="Jones G."/>
            <person name="Ransome R.D."/>
            <person name="Dechmann D.K.N."/>
            <person name="Locatelli A.G."/>
            <person name="Puechmaille S.J."/>
            <person name="Fedrigo O."/>
            <person name="Jarvis E.D."/>
            <person name="Hiller M."/>
            <person name="Vernes S.C."/>
            <person name="Myers E.W."/>
            <person name="Teeling E.C."/>
        </authorList>
    </citation>
    <scope>NUCLEOTIDE SEQUENCE [LARGE SCALE GENOMIC DNA]</scope>
    <source>
        <strain evidence="8">MRhiFer1</strain>
        <tissue evidence="8">Lung</tissue>
    </source>
</reference>
<evidence type="ECO:0000313" key="8">
    <source>
        <dbReference type="EMBL" id="KAF6293969.1"/>
    </source>
</evidence>
<dbReference type="AlphaFoldDB" id="A0A671FMF4"/>
<dbReference type="KEGG" id="rfq:117015294"/>
<evidence type="ECO:0000313" key="11">
    <source>
        <dbReference type="Proteomes" id="UP000585614"/>
    </source>
</evidence>
<dbReference type="InterPro" id="IPR006574">
    <property type="entry name" value="PRY"/>
</dbReference>
<evidence type="ECO:0000313" key="10">
    <source>
        <dbReference type="Proteomes" id="UP000472240"/>
    </source>
</evidence>
<dbReference type="InterPro" id="IPR013083">
    <property type="entry name" value="Znf_RING/FYVE/PHD"/>
</dbReference>
<dbReference type="OrthoDB" id="6270329at2759"/>
<keyword evidence="3" id="KW-0862">Zinc</keyword>
<dbReference type="GO" id="GO:0003713">
    <property type="term" value="F:transcription coactivator activity"/>
    <property type="evidence" value="ECO:0007669"/>
    <property type="project" value="Ensembl"/>
</dbReference>
<evidence type="ECO:0000256" key="1">
    <source>
        <dbReference type="ARBA" id="ARBA00022723"/>
    </source>
</evidence>
<evidence type="ECO:0000256" key="2">
    <source>
        <dbReference type="ARBA" id="ARBA00022771"/>
    </source>
</evidence>
<dbReference type="Gene3D" id="2.60.120.920">
    <property type="match status" value="1"/>
</dbReference>
<dbReference type="PROSITE" id="PS50188">
    <property type="entry name" value="B302_SPRY"/>
    <property type="match status" value="1"/>
</dbReference>
<dbReference type="Ensembl" id="ENSRFET00010027033.1">
    <property type="protein sequence ID" value="ENSRFEP00010024874.1"/>
    <property type="gene ID" value="ENSRFEG00010016583.1"/>
</dbReference>
<dbReference type="PROSITE" id="PS00518">
    <property type="entry name" value="ZF_RING_1"/>
    <property type="match status" value="1"/>
</dbReference>
<dbReference type="InterPro" id="IPR001870">
    <property type="entry name" value="B30.2/SPRY"/>
</dbReference>
<reference evidence="9 10" key="1">
    <citation type="journal article" date="2015" name="Annu Rev Anim Biosci">
        <title>The Genome 10K Project: a way forward.</title>
        <authorList>
            <person name="Koepfli K.P."/>
            <person name="Paten B."/>
            <person name="O'Brien S.J."/>
            <person name="Koepfli K.P."/>
            <person name="Paten B."/>
            <person name="Antunes A."/>
            <person name="Belov K."/>
            <person name="Bustamante C."/>
            <person name="Castoe T.A."/>
            <person name="Clawson H."/>
            <person name="Crawford A.J."/>
            <person name="Diekhans M."/>
            <person name="Distel D."/>
            <person name="Durbin R."/>
            <person name="Earl D."/>
            <person name="Fujita M.K."/>
            <person name="Gamble T."/>
            <person name="Georges A."/>
            <person name="Gemmell N."/>
            <person name="Gilbert M.T."/>
            <person name="Graves J.M."/>
            <person name="Green R.E."/>
            <person name="Hickey G."/>
            <person name="Jarvis E.D."/>
            <person name="Johnson W."/>
            <person name="Komissarov A."/>
            <person name="Korf I."/>
            <person name="Kuhn R."/>
            <person name="Larkin D.M."/>
            <person name="Lewin H."/>
            <person name="Lopez J.V."/>
            <person name="Ma J."/>
            <person name="Marques-Bonet T."/>
            <person name="Miller W."/>
            <person name="Murphy R."/>
            <person name="Pevzner P."/>
            <person name="Shapiro B."/>
            <person name="Steiner C."/>
            <person name="Tamazian G."/>
            <person name="Venkatesh B."/>
            <person name="Wang J."/>
            <person name="Wayne R."/>
            <person name="Wiley E."/>
            <person name="Yang H."/>
            <person name="Zhang G."/>
            <person name="Haussler D."/>
            <person name="Ryder O."/>
            <person name="O'Brien S.J."/>
        </authorList>
    </citation>
    <scope>NUCLEOTIDE SEQUENCE</scope>
</reference>
<dbReference type="SUPFAM" id="SSF49899">
    <property type="entry name" value="Concanavalin A-like lectins/glucanases"/>
    <property type="match status" value="1"/>
</dbReference>
<name>A0A671FMF4_RHIFE</name>
<dbReference type="Pfam" id="PF00643">
    <property type="entry name" value="zf-B_box"/>
    <property type="match status" value="1"/>
</dbReference>
<sequence length="465" mass="53535">MASAPASERIREEATCSICLNLMAEPLSISCGHSYCQLCIEDFLDKHGHQQQPLGTYLCPQCRAPFRRTSLRPNKQLGNLIEAMKELNLEITCKKHGEQLHLFCEDEGWLICWRCERSPEHKGHVTVLVEDACLGYKKDLQEAVTNLRELEKECMHRKAFVTEQITEWNRKVELQRQKIQADFKDLHSFLQEEEKSYLWRLEQEKEQTLNVLRDNEASLVHKTCELESHIQDLEDRCQGSAQKLLQDVRGALKRSRAMTLDKPEAPSLEIQTVCDVSELYFDVTQMLRDHQVNVTLDPDTAHRGLTLSVDQRQVTMGTPQHDVGKSCGRFTAYPCILGREGFTSGRHYFEVYVGEGIQWEIGVCREDVKRDIRIRLNSQSGFWGIRLCRKEGYEALTSPPTSLPLRERPLLVGVFLDYEAGAVSFYNMTMTSHIFTFPRTSFSGKLRPYFHVHPCSPLFLPPPDE</sequence>